<organism evidence="1 2">
    <name type="scientific">Lottia gigantea</name>
    <name type="common">Giant owl limpet</name>
    <dbReference type="NCBI Taxonomy" id="225164"/>
    <lineage>
        <taxon>Eukaryota</taxon>
        <taxon>Metazoa</taxon>
        <taxon>Spiralia</taxon>
        <taxon>Lophotrochozoa</taxon>
        <taxon>Mollusca</taxon>
        <taxon>Gastropoda</taxon>
        <taxon>Patellogastropoda</taxon>
        <taxon>Lottioidea</taxon>
        <taxon>Lottiidae</taxon>
        <taxon>Lottia</taxon>
    </lineage>
</organism>
<evidence type="ECO:0000313" key="2">
    <source>
        <dbReference type="Proteomes" id="UP000030746"/>
    </source>
</evidence>
<dbReference type="HOGENOM" id="CLU_342043_0_0_1"/>
<evidence type="ECO:0000313" key="1">
    <source>
        <dbReference type="EMBL" id="ESO98382.1"/>
    </source>
</evidence>
<reference evidence="1 2" key="1">
    <citation type="journal article" date="2013" name="Nature">
        <title>Insights into bilaterian evolution from three spiralian genomes.</title>
        <authorList>
            <person name="Simakov O."/>
            <person name="Marletaz F."/>
            <person name="Cho S.J."/>
            <person name="Edsinger-Gonzales E."/>
            <person name="Havlak P."/>
            <person name="Hellsten U."/>
            <person name="Kuo D.H."/>
            <person name="Larsson T."/>
            <person name="Lv J."/>
            <person name="Arendt D."/>
            <person name="Savage R."/>
            <person name="Osoegawa K."/>
            <person name="de Jong P."/>
            <person name="Grimwood J."/>
            <person name="Chapman J.A."/>
            <person name="Shapiro H."/>
            <person name="Aerts A."/>
            <person name="Otillar R.P."/>
            <person name="Terry A.Y."/>
            <person name="Boore J.L."/>
            <person name="Grigoriev I.V."/>
            <person name="Lindberg D.R."/>
            <person name="Seaver E.C."/>
            <person name="Weisblat D.A."/>
            <person name="Putnam N.H."/>
            <person name="Rokhsar D.S."/>
        </authorList>
    </citation>
    <scope>NUCLEOTIDE SEQUENCE [LARGE SCALE GENOMIC DNA]</scope>
</reference>
<dbReference type="KEGG" id="lgi:LOTGIDRAFT_159187"/>
<gene>
    <name evidence="1" type="ORF">LOTGIDRAFT_159187</name>
</gene>
<name>V4AML1_LOTGI</name>
<dbReference type="CTD" id="20237986"/>
<dbReference type="EMBL" id="KB201262">
    <property type="protein sequence ID" value="ESO98382.1"/>
    <property type="molecule type" value="Genomic_DNA"/>
</dbReference>
<dbReference type="RefSeq" id="XP_009051076.1">
    <property type="nucleotide sequence ID" value="XM_009052828.1"/>
</dbReference>
<dbReference type="OrthoDB" id="10687323at2759"/>
<protein>
    <recommendedName>
        <fullName evidence="3">DUF19 domain-containing protein</fullName>
    </recommendedName>
</protein>
<dbReference type="GeneID" id="20237986"/>
<accession>V4AML1</accession>
<proteinExistence type="predicted"/>
<dbReference type="Proteomes" id="UP000030746">
    <property type="component" value="Unassembled WGS sequence"/>
</dbReference>
<keyword evidence="2" id="KW-1185">Reference proteome</keyword>
<sequence>MPISSHIASLSLHFPKNHPRTIKDNLRGPQFSQCDNPSSHIPSTRSSFRCVTRTTEECPETLKSVISDLTNEMKTTITSFCSPASCNIEYSKLCLADPVLEQVTVQDGKLSKDSCKKLKQVLSCVTNHTVDCLPSEYIKVQSMVEEKRVLHSEKCPLIPEPECERSIKPSDSILAELALFNSGLIPSSVCSNQLKVDTTTLEDNSDSQLLTTYRNTKIEQFCKCKECDTVKAAQIIAEISAESDICSTLSRFEELGQVISGCNSDEDITAVTDLQGDFISSCTESLPTCQTKVCSPSNWETCLKDSRTCADILTCLTDELKDCEDVEKFRYFAEAKVRALELPCTLTEIFSVGSVEQGVFVCYESAHKEIMKFPPRNDQMVLYMCPTFDTFKSCVKKIDKIDAVTDLAVQRYLKVFERVESVACDSWKTGDTIQSGFSGNGKCDINGGKTCLDDVGDILVNLGPDDDLDQVCSAGILEKLRCAATSVSDSCIATEKSDFTLYDIAYGQMYTAYQSVCGQDKLPNLGLTTETFCGTERKASVCVAKFVNHVSTNAYSVHQQKSCSELNELKECLNSQLYCNEESSKKYHAILKWAVDITSLFCAPVTTDCDVDEIKTCVKDYLTGLYSSSDDIKICSELKKTKTCIEEKTAKCSDYLKQYGKRQLHQAVGLSPESCQKQLPCEICDPAGAINCILDVHHWSKFLYPNWQQICPALDKSAGCVKQHLESCEECEKDTVNGIVTKLNSRLKDTCQYPPQTKCKIQEARQCIEKLRYDWSEMSVDVDDELEDFMCLYVGLSLFFRNIVPGFEGVCISLLGHISFKMVFAMVTS</sequence>
<evidence type="ECO:0008006" key="3">
    <source>
        <dbReference type="Google" id="ProtNLM"/>
    </source>
</evidence>
<dbReference type="STRING" id="225164.V4AML1"/>
<dbReference type="AlphaFoldDB" id="V4AML1"/>